<dbReference type="InterPro" id="IPR029068">
    <property type="entry name" value="Glyas_Bleomycin-R_OHBP_Dase"/>
</dbReference>
<evidence type="ECO:0000313" key="3">
    <source>
        <dbReference type="EMBL" id="MDQ0444506.1"/>
    </source>
</evidence>
<evidence type="ECO:0000259" key="2">
    <source>
        <dbReference type="PROSITE" id="PS51819"/>
    </source>
</evidence>
<dbReference type="Gene3D" id="3.10.180.10">
    <property type="entry name" value="2,3-Dihydroxybiphenyl 1,2-Dioxygenase, domain 1"/>
    <property type="match status" value="1"/>
</dbReference>
<organism evidence="3 4">
    <name type="scientific">Methylobacterium persicinum</name>
    <dbReference type="NCBI Taxonomy" id="374426"/>
    <lineage>
        <taxon>Bacteria</taxon>
        <taxon>Pseudomonadati</taxon>
        <taxon>Pseudomonadota</taxon>
        <taxon>Alphaproteobacteria</taxon>
        <taxon>Hyphomicrobiales</taxon>
        <taxon>Methylobacteriaceae</taxon>
        <taxon>Methylobacterium</taxon>
    </lineage>
</organism>
<evidence type="ECO:0000313" key="4">
    <source>
        <dbReference type="Proteomes" id="UP001236369"/>
    </source>
</evidence>
<sequence length="156" mass="17131">MMRPGDGPAQGETDGPGEDSPFRSLTFHHFAVATDDAKLSSEYLAALGYRRGANAYDPLQNVNLEMWHHAGMPDVELVWPSGTSGPVNTMLKKKGVGIYHVCYEVDDLAETVETFRAKDLNFLEVVEPRPAVLFGGRPVAFYLFEGFGLVELLGRA</sequence>
<keyword evidence="4" id="KW-1185">Reference proteome</keyword>
<dbReference type="RefSeq" id="WP_238252843.1">
    <property type="nucleotide sequence ID" value="NZ_BPQX01000063.1"/>
</dbReference>
<gene>
    <name evidence="3" type="ORF">QO016_004019</name>
</gene>
<keyword evidence="3" id="KW-0413">Isomerase</keyword>
<dbReference type="PROSITE" id="PS51819">
    <property type="entry name" value="VOC"/>
    <property type="match status" value="1"/>
</dbReference>
<feature type="domain" description="VOC" evidence="2">
    <location>
        <begin position="26"/>
        <end position="155"/>
    </location>
</feature>
<name>A0ABU0HSQ8_9HYPH</name>
<dbReference type="EC" id="5.1.99.1" evidence="3"/>
<protein>
    <submittedName>
        <fullName evidence="3">Methylmalonyl-CoA/ethylmalonyl-CoA epimerase</fullName>
        <ecNumber evidence="3">5.1.99.1</ecNumber>
    </submittedName>
</protein>
<dbReference type="GO" id="GO:0004493">
    <property type="term" value="F:methylmalonyl-CoA epimerase activity"/>
    <property type="evidence" value="ECO:0007669"/>
    <property type="project" value="UniProtKB-EC"/>
</dbReference>
<dbReference type="Proteomes" id="UP001236369">
    <property type="component" value="Unassembled WGS sequence"/>
</dbReference>
<dbReference type="InterPro" id="IPR037523">
    <property type="entry name" value="VOC_core"/>
</dbReference>
<comment type="caution">
    <text evidence="3">The sequence shown here is derived from an EMBL/GenBank/DDBJ whole genome shotgun (WGS) entry which is preliminary data.</text>
</comment>
<dbReference type="Pfam" id="PF13669">
    <property type="entry name" value="Glyoxalase_4"/>
    <property type="match status" value="1"/>
</dbReference>
<dbReference type="EMBL" id="JAUSVV010000013">
    <property type="protein sequence ID" value="MDQ0444506.1"/>
    <property type="molecule type" value="Genomic_DNA"/>
</dbReference>
<reference evidence="3 4" key="1">
    <citation type="submission" date="2023-07" db="EMBL/GenBank/DDBJ databases">
        <title>Genomic Encyclopedia of Type Strains, Phase IV (KMG-IV): sequencing the most valuable type-strain genomes for metagenomic binning, comparative biology and taxonomic classification.</title>
        <authorList>
            <person name="Goeker M."/>
        </authorList>
    </citation>
    <scope>NUCLEOTIDE SEQUENCE [LARGE SCALE GENOMIC DNA]</scope>
    <source>
        <strain evidence="3 4">DSM 19562</strain>
    </source>
</reference>
<evidence type="ECO:0000256" key="1">
    <source>
        <dbReference type="SAM" id="MobiDB-lite"/>
    </source>
</evidence>
<accession>A0ABU0HSQ8</accession>
<feature type="region of interest" description="Disordered" evidence="1">
    <location>
        <begin position="1"/>
        <end position="20"/>
    </location>
</feature>
<proteinExistence type="predicted"/>
<dbReference type="SUPFAM" id="SSF54593">
    <property type="entry name" value="Glyoxalase/Bleomycin resistance protein/Dihydroxybiphenyl dioxygenase"/>
    <property type="match status" value="1"/>
</dbReference>